<evidence type="ECO:0000313" key="2">
    <source>
        <dbReference type="EMBL" id="KAJ9152425.1"/>
    </source>
</evidence>
<comment type="caution">
    <text evidence="2">The sequence shown here is derived from an EMBL/GenBank/DDBJ whole genome shotgun (WGS) entry which is preliminary data.</text>
</comment>
<reference evidence="2 3" key="1">
    <citation type="journal article" date="2023" name="Plant Biotechnol. J.">
        <title>Chromosome-level wild Hevea brasiliensis genome provides new tools for genomic-assisted breeding and valuable loci to elevate rubber yield.</title>
        <authorList>
            <person name="Cheng H."/>
            <person name="Song X."/>
            <person name="Hu Y."/>
            <person name="Wu T."/>
            <person name="Yang Q."/>
            <person name="An Z."/>
            <person name="Feng S."/>
            <person name="Deng Z."/>
            <person name="Wu W."/>
            <person name="Zeng X."/>
            <person name="Tu M."/>
            <person name="Wang X."/>
            <person name="Huang H."/>
        </authorList>
    </citation>
    <scope>NUCLEOTIDE SEQUENCE [LARGE SCALE GENOMIC DNA]</scope>
    <source>
        <strain evidence="2">MT/VB/25A 57/8</strain>
    </source>
</reference>
<organism evidence="2 3">
    <name type="scientific">Hevea brasiliensis</name>
    <name type="common">Para rubber tree</name>
    <name type="synonym">Siphonia brasiliensis</name>
    <dbReference type="NCBI Taxonomy" id="3981"/>
    <lineage>
        <taxon>Eukaryota</taxon>
        <taxon>Viridiplantae</taxon>
        <taxon>Streptophyta</taxon>
        <taxon>Embryophyta</taxon>
        <taxon>Tracheophyta</taxon>
        <taxon>Spermatophyta</taxon>
        <taxon>Magnoliopsida</taxon>
        <taxon>eudicotyledons</taxon>
        <taxon>Gunneridae</taxon>
        <taxon>Pentapetalae</taxon>
        <taxon>rosids</taxon>
        <taxon>fabids</taxon>
        <taxon>Malpighiales</taxon>
        <taxon>Euphorbiaceae</taxon>
        <taxon>Crotonoideae</taxon>
        <taxon>Micrandreae</taxon>
        <taxon>Hevea</taxon>
    </lineage>
</organism>
<dbReference type="InterPro" id="IPR003676">
    <property type="entry name" value="SAUR_fam"/>
</dbReference>
<evidence type="ECO:0000256" key="1">
    <source>
        <dbReference type="ARBA" id="ARBA00006974"/>
    </source>
</evidence>
<proteinExistence type="inferred from homology"/>
<dbReference type="PANTHER" id="PTHR31175:SF111">
    <property type="entry name" value="AUXIN-RESPONSIVE PROTEIN SAUR68-LIKE"/>
    <property type="match status" value="1"/>
</dbReference>
<dbReference type="EMBL" id="JARPOI010000015">
    <property type="protein sequence ID" value="KAJ9152425.1"/>
    <property type="molecule type" value="Genomic_DNA"/>
</dbReference>
<protein>
    <submittedName>
        <fullName evidence="2">Uncharacterized protein</fullName>
    </submittedName>
</protein>
<dbReference type="Pfam" id="PF02519">
    <property type="entry name" value="Auxin_inducible"/>
    <property type="match status" value="1"/>
</dbReference>
<dbReference type="PANTHER" id="PTHR31175">
    <property type="entry name" value="AUXIN-RESPONSIVE FAMILY PROTEIN"/>
    <property type="match status" value="1"/>
</dbReference>
<sequence>MARKWQSIASIRRKRISYPRTNGHGNASSFKVSFVTSKGHFVVYSTDQKHLATPLTHLKKEEFGLPSEGPIRMPCDSPLMEYIVSIIEKGLAKQLEKALLNSIVTSCRSSYSHFHSEHTIRQQLLACDC</sequence>
<evidence type="ECO:0000313" key="3">
    <source>
        <dbReference type="Proteomes" id="UP001174677"/>
    </source>
</evidence>
<gene>
    <name evidence="2" type="ORF">P3X46_025992</name>
</gene>
<name>A0ABQ9KYC4_HEVBR</name>
<keyword evidence="3" id="KW-1185">Reference proteome</keyword>
<comment type="similarity">
    <text evidence="1">Belongs to the ARG7 family.</text>
</comment>
<dbReference type="Proteomes" id="UP001174677">
    <property type="component" value="Chromosome 15"/>
</dbReference>
<accession>A0ABQ9KYC4</accession>